<dbReference type="InterPro" id="IPR026289">
    <property type="entry name" value="SBP_TakP-like"/>
</dbReference>
<protein>
    <submittedName>
        <fullName evidence="2">TRAP transporter substrate-binding protein</fullName>
    </submittedName>
</protein>
<dbReference type="RefSeq" id="WP_218286327.1">
    <property type="nucleotide sequence ID" value="NZ_CP076448.1"/>
</dbReference>
<evidence type="ECO:0000256" key="1">
    <source>
        <dbReference type="SAM" id="SignalP"/>
    </source>
</evidence>
<keyword evidence="3" id="KW-1185">Reference proteome</keyword>
<organism evidence="2 3">
    <name type="scientific">Elioraea tepida</name>
    <dbReference type="NCBI Taxonomy" id="2843330"/>
    <lineage>
        <taxon>Bacteria</taxon>
        <taxon>Pseudomonadati</taxon>
        <taxon>Pseudomonadota</taxon>
        <taxon>Alphaproteobacteria</taxon>
        <taxon>Acetobacterales</taxon>
        <taxon>Elioraeaceae</taxon>
        <taxon>Elioraea</taxon>
    </lineage>
</organism>
<dbReference type="Proteomes" id="UP000694001">
    <property type="component" value="Chromosome"/>
</dbReference>
<dbReference type="PIRSF" id="PIRSF039026">
    <property type="entry name" value="SiaP"/>
    <property type="match status" value="1"/>
</dbReference>
<dbReference type="EMBL" id="CP076448">
    <property type="protein sequence ID" value="QXM25271.1"/>
    <property type="molecule type" value="Genomic_DNA"/>
</dbReference>
<name>A0A975YK24_9PROT</name>
<dbReference type="PANTHER" id="PTHR33376:SF5">
    <property type="entry name" value="EXTRACYTOPLASMIC SOLUTE RECEPTOR PROTEIN"/>
    <property type="match status" value="1"/>
</dbReference>
<keyword evidence="1" id="KW-0732">Signal</keyword>
<evidence type="ECO:0000313" key="2">
    <source>
        <dbReference type="EMBL" id="QXM25271.1"/>
    </source>
</evidence>
<dbReference type="PANTHER" id="PTHR33376">
    <property type="match status" value="1"/>
</dbReference>
<accession>A0A975YK24</accession>
<dbReference type="AlphaFoldDB" id="A0A975YK24"/>
<evidence type="ECO:0000313" key="3">
    <source>
        <dbReference type="Proteomes" id="UP000694001"/>
    </source>
</evidence>
<dbReference type="Pfam" id="PF03480">
    <property type="entry name" value="DctP"/>
    <property type="match status" value="1"/>
</dbReference>
<dbReference type="CDD" id="cd13604">
    <property type="entry name" value="PBP2_TRAP_ketoacid_lactate_like"/>
    <property type="match status" value="1"/>
</dbReference>
<dbReference type="GO" id="GO:0055085">
    <property type="term" value="P:transmembrane transport"/>
    <property type="evidence" value="ECO:0007669"/>
    <property type="project" value="InterPro"/>
</dbReference>
<dbReference type="InterPro" id="IPR018389">
    <property type="entry name" value="DctP_fam"/>
</dbReference>
<reference evidence="2" key="1">
    <citation type="submission" date="2021-06" db="EMBL/GenBank/DDBJ databases">
        <title>Elioraea tepida, sp. nov., a moderately thermophilic aerobic anoxygenic phototrophic bacterium isolated from an alkaline siliceous hot spring mat community in Yellowstone National Park, WY, USA.</title>
        <authorList>
            <person name="Saini M.K."/>
            <person name="Yoshida S."/>
            <person name="Sebastian A."/>
            <person name="Hirose S."/>
            <person name="Hara E."/>
            <person name="Tamaki H."/>
            <person name="Soulier N.T."/>
            <person name="Albert I."/>
            <person name="Hanada S."/>
            <person name="Bryant D.A."/>
            <person name="Tank M."/>
        </authorList>
    </citation>
    <scope>NUCLEOTIDE SEQUENCE</scope>
    <source>
        <strain evidence="2">MS-P2</strain>
    </source>
</reference>
<sequence length="361" mass="39436">MKRRGVVKAGALAAASVALAAPALSQGRIEWRMVTSWPRNLPGTGTGANRIAERIGQATGGRIIVRVFAAGEIVPAFGVFDAVSQGTADLYHSTPHFWFARSRAAAIIGSFPFGLTTTELTGWLRNAGGQAMWDELYARFNLKPFVCGNSGPQWTGFFRRELATPDDLRGLRFRAGGLIGGLYQRLGASVVQMPVGEVFQALQAGTIDAAEFAGPWADGPLGFGRVARFYYRPCGQEPSASLETVINKARFDTLPDDLKAAVRFACEGYNEESVAEWDHFNPLALKEMVERQSIAVRSVPEPILRAMAEAAARFIRELREDQDPLNRRIIESYIAYRETAVDYAAEAHAPVNAGRALARWS</sequence>
<proteinExistence type="predicted"/>
<gene>
    <name evidence="2" type="ORF">KO353_03220</name>
</gene>
<feature type="chain" id="PRO_5037606806" evidence="1">
    <location>
        <begin position="21"/>
        <end position="361"/>
    </location>
</feature>
<dbReference type="KEGG" id="elio:KO353_03220"/>
<feature type="signal peptide" evidence="1">
    <location>
        <begin position="1"/>
        <end position="20"/>
    </location>
</feature>